<dbReference type="SMART" id="SM00283">
    <property type="entry name" value="MA"/>
    <property type="match status" value="1"/>
</dbReference>
<dbReference type="Gene3D" id="1.10.287.950">
    <property type="entry name" value="Methyl-accepting chemotaxis protein"/>
    <property type="match status" value="1"/>
</dbReference>
<dbReference type="InterPro" id="IPR007891">
    <property type="entry name" value="CHASE3"/>
</dbReference>
<keyword evidence="6 10" id="KW-0472">Membrane</keyword>
<dbReference type="CDD" id="cd06225">
    <property type="entry name" value="HAMP"/>
    <property type="match status" value="1"/>
</dbReference>
<evidence type="ECO:0000256" key="5">
    <source>
        <dbReference type="ARBA" id="ARBA00022989"/>
    </source>
</evidence>
<gene>
    <name evidence="14" type="primary">bdlA_4</name>
    <name evidence="13" type="ORF">IRZ65_13970</name>
    <name evidence="14" type="ORF">NCTC11842_03964</name>
</gene>
<evidence type="ECO:0000256" key="4">
    <source>
        <dbReference type="ARBA" id="ARBA00022692"/>
    </source>
</evidence>
<evidence type="ECO:0000256" key="8">
    <source>
        <dbReference type="ARBA" id="ARBA00029447"/>
    </source>
</evidence>
<dbReference type="InterPro" id="IPR003660">
    <property type="entry name" value="HAMP_dom"/>
</dbReference>
<organism evidence="14 15">
    <name type="scientific">Pseudomonas luteola</name>
    <dbReference type="NCBI Taxonomy" id="47886"/>
    <lineage>
        <taxon>Bacteria</taxon>
        <taxon>Pseudomonadati</taxon>
        <taxon>Pseudomonadota</taxon>
        <taxon>Gammaproteobacteria</taxon>
        <taxon>Pseudomonadales</taxon>
        <taxon>Pseudomonadaceae</taxon>
        <taxon>Pseudomonas</taxon>
    </lineage>
</organism>
<dbReference type="GO" id="GO:0005886">
    <property type="term" value="C:plasma membrane"/>
    <property type="evidence" value="ECO:0007669"/>
    <property type="project" value="UniProtKB-SubCell"/>
</dbReference>
<evidence type="ECO:0000256" key="1">
    <source>
        <dbReference type="ARBA" id="ARBA00004651"/>
    </source>
</evidence>
<reference evidence="14 15" key="1">
    <citation type="submission" date="2018-06" db="EMBL/GenBank/DDBJ databases">
        <authorList>
            <consortium name="Pathogen Informatics"/>
            <person name="Doyle S."/>
        </authorList>
    </citation>
    <scope>NUCLEOTIDE SEQUENCE [LARGE SCALE GENOMIC DNA]</scope>
    <source>
        <strain evidence="14 15">NCTC11842</strain>
    </source>
</reference>
<dbReference type="InterPro" id="IPR004090">
    <property type="entry name" value="Chemotax_Me-accpt_rcpt"/>
</dbReference>
<dbReference type="PANTHER" id="PTHR32089:SF119">
    <property type="entry name" value="METHYL-ACCEPTING CHEMOTAXIS PROTEIN CTPL"/>
    <property type="match status" value="1"/>
</dbReference>
<evidence type="ECO:0000259" key="12">
    <source>
        <dbReference type="PROSITE" id="PS50885"/>
    </source>
</evidence>
<comment type="subcellular location">
    <subcellularLocation>
        <location evidence="1">Cell membrane</location>
        <topology evidence="1">Multi-pass membrane protein</topology>
    </subcellularLocation>
</comment>
<dbReference type="SUPFAM" id="SSF58104">
    <property type="entry name" value="Methyl-accepting chemotaxis protein (MCP) signaling domain"/>
    <property type="match status" value="1"/>
</dbReference>
<keyword evidence="2" id="KW-1003">Cell membrane</keyword>
<dbReference type="SMART" id="SM00304">
    <property type="entry name" value="HAMP"/>
    <property type="match status" value="1"/>
</dbReference>
<keyword evidence="3" id="KW-0488">Methylation</keyword>
<dbReference type="PROSITE" id="PS50885">
    <property type="entry name" value="HAMP"/>
    <property type="match status" value="1"/>
</dbReference>
<dbReference type="GO" id="GO:0006935">
    <property type="term" value="P:chemotaxis"/>
    <property type="evidence" value="ECO:0007669"/>
    <property type="project" value="InterPro"/>
</dbReference>
<dbReference type="GO" id="GO:0004888">
    <property type="term" value="F:transmembrane signaling receptor activity"/>
    <property type="evidence" value="ECO:0007669"/>
    <property type="project" value="InterPro"/>
</dbReference>
<proteinExistence type="inferred from homology"/>
<dbReference type="RefSeq" id="WP_010795721.1">
    <property type="nucleotide sequence ID" value="NZ_FQYS01000005.1"/>
</dbReference>
<evidence type="ECO:0000256" key="7">
    <source>
        <dbReference type="ARBA" id="ARBA00023224"/>
    </source>
</evidence>
<dbReference type="CDD" id="cd19410">
    <property type="entry name" value="HK9-like_sensor"/>
    <property type="match status" value="1"/>
</dbReference>
<evidence type="ECO:0000256" key="6">
    <source>
        <dbReference type="ARBA" id="ARBA00023136"/>
    </source>
</evidence>
<dbReference type="EMBL" id="UAUF01000014">
    <property type="protein sequence ID" value="SPZ11715.1"/>
    <property type="molecule type" value="Genomic_DNA"/>
</dbReference>
<feature type="domain" description="Methyl-accepting transducer" evidence="11">
    <location>
        <begin position="274"/>
        <end position="510"/>
    </location>
</feature>
<dbReference type="InterPro" id="IPR004089">
    <property type="entry name" value="MCPsignal_dom"/>
</dbReference>
<accession>A0A2X2DHQ1</accession>
<reference evidence="13 16" key="2">
    <citation type="submission" date="2020-10" db="EMBL/GenBank/DDBJ databases">
        <title>Genome sequences of Pseudomonas isolates.</title>
        <authorList>
            <person name="Wessels L."/>
            <person name="Reich F."/>
            <person name="Hammerl J."/>
        </authorList>
    </citation>
    <scope>NUCLEOTIDE SEQUENCE [LARGE SCALE GENOMIC DNA]</scope>
    <source>
        <strain evidence="13 16">20-MO00624-0</strain>
    </source>
</reference>
<evidence type="ECO:0000256" key="3">
    <source>
        <dbReference type="ARBA" id="ARBA00022481"/>
    </source>
</evidence>
<evidence type="ECO:0000259" key="11">
    <source>
        <dbReference type="PROSITE" id="PS50111"/>
    </source>
</evidence>
<evidence type="ECO:0000256" key="2">
    <source>
        <dbReference type="ARBA" id="ARBA00022475"/>
    </source>
</evidence>
<evidence type="ECO:0000313" key="16">
    <source>
        <dbReference type="Proteomes" id="UP000626180"/>
    </source>
</evidence>
<keyword evidence="5 10" id="KW-1133">Transmembrane helix</keyword>
<evidence type="ECO:0000313" key="13">
    <source>
        <dbReference type="EMBL" id="MBF8641790.1"/>
    </source>
</evidence>
<dbReference type="Pfam" id="PF00672">
    <property type="entry name" value="HAMP"/>
    <property type="match status" value="1"/>
</dbReference>
<keyword evidence="7 9" id="KW-0807">Transducer</keyword>
<dbReference type="GO" id="GO:0007165">
    <property type="term" value="P:signal transduction"/>
    <property type="evidence" value="ECO:0007669"/>
    <property type="project" value="UniProtKB-KW"/>
</dbReference>
<dbReference type="Pfam" id="PF05227">
    <property type="entry name" value="CHASE3"/>
    <property type="match status" value="1"/>
</dbReference>
<evidence type="ECO:0000313" key="15">
    <source>
        <dbReference type="Proteomes" id="UP000250443"/>
    </source>
</evidence>
<evidence type="ECO:0000256" key="10">
    <source>
        <dbReference type="SAM" id="Phobius"/>
    </source>
</evidence>
<feature type="transmembrane region" description="Helical" evidence="10">
    <location>
        <begin position="12"/>
        <end position="29"/>
    </location>
</feature>
<keyword evidence="4 10" id="KW-0812">Transmembrane</keyword>
<dbReference type="PRINTS" id="PR00260">
    <property type="entry name" value="CHEMTRNSDUCR"/>
</dbReference>
<dbReference type="EMBL" id="JADMCD010000007">
    <property type="protein sequence ID" value="MBF8641790.1"/>
    <property type="molecule type" value="Genomic_DNA"/>
</dbReference>
<keyword evidence="16" id="KW-1185">Reference proteome</keyword>
<dbReference type="Pfam" id="PF00015">
    <property type="entry name" value="MCPsignal"/>
    <property type="match status" value="1"/>
</dbReference>
<dbReference type="PANTHER" id="PTHR32089">
    <property type="entry name" value="METHYL-ACCEPTING CHEMOTAXIS PROTEIN MCPB"/>
    <property type="match status" value="1"/>
</dbReference>
<evidence type="ECO:0000256" key="9">
    <source>
        <dbReference type="PROSITE-ProRule" id="PRU00284"/>
    </source>
</evidence>
<feature type="transmembrane region" description="Helical" evidence="10">
    <location>
        <begin position="192"/>
        <end position="215"/>
    </location>
</feature>
<dbReference type="Proteomes" id="UP000250443">
    <property type="component" value="Unassembled WGS sequence"/>
</dbReference>
<dbReference type="PROSITE" id="PS50111">
    <property type="entry name" value="CHEMOTAXIS_TRANSDUC_2"/>
    <property type="match status" value="1"/>
</dbReference>
<protein>
    <submittedName>
        <fullName evidence="13">Methyl-accepting chemotaxis protein</fullName>
    </submittedName>
    <submittedName>
        <fullName evidence="14">Methyl-accepting chemotaxis transducer</fullName>
    </submittedName>
</protein>
<name>A0A2X2DHQ1_PSELU</name>
<dbReference type="AlphaFoldDB" id="A0A2X2DHQ1"/>
<evidence type="ECO:0000313" key="14">
    <source>
        <dbReference type="EMBL" id="SPZ11715.1"/>
    </source>
</evidence>
<dbReference type="Proteomes" id="UP000626180">
    <property type="component" value="Unassembled WGS sequence"/>
</dbReference>
<sequence length="546" mass="58927">MLSNLSIAKKLGAGFGLIIAIICILVYVARHGFTEVDNSVKWNIHTYQTIDGANNLLISLTNIETGMRGFALSGQDDFLEPYNAGKTAFEQTWTKLKNLTSDNPTQQTRLDELKATQMKWLSEDIERSIQLRRAVVQGASSMDDMVQRIIDRQDKAKMDKMDKMRKIIADFSNDESKLLGVRNEAMQSAEQVAIWTLIGGGILAALAAIVIAFSLSVSIKRRLNDAIQVAQGIAAGRLDTQIRSTGEDEIGSLLKAFNAMQQRLREMISEIKGGAEQLLTAARDISNTSEQLAVAARDQSSSASSMAATVEELTVSISHVSTSANEAHGISTDSGKRSVEGGNVIKQTLDSMTQIAGTVQSSAEQISELDRHADQITSIVNVISEIAEQTNLLALNAAIEAARAGDQGRGFAVVADEVRLLAQRTGKSTQEIADMIKKIQASTQDAVSSMNVGVTQVNQGVELAHSASQAIDEIRGGSDRIISVVDQISMALREQSAASQDVARSVERIAQMAETNSHSIESASRNASSIQHLAQSLDKQVAQFRL</sequence>
<dbReference type="FunFam" id="1.10.287.950:FF:000001">
    <property type="entry name" value="Methyl-accepting chemotaxis sensory transducer"/>
    <property type="match status" value="1"/>
</dbReference>
<comment type="similarity">
    <text evidence="8">Belongs to the methyl-accepting chemotaxis (MCP) protein family.</text>
</comment>
<feature type="domain" description="HAMP" evidence="12">
    <location>
        <begin position="217"/>
        <end position="269"/>
    </location>
</feature>
<dbReference type="CDD" id="cd11386">
    <property type="entry name" value="MCP_signal"/>
    <property type="match status" value="1"/>
</dbReference>